<feature type="binding site" evidence="15">
    <location>
        <position position="624"/>
    </location>
    <ligand>
        <name>ATP</name>
        <dbReference type="ChEBI" id="CHEBI:30616"/>
    </ligand>
</feature>
<feature type="transmembrane region" description="Helical" evidence="17">
    <location>
        <begin position="433"/>
        <end position="455"/>
    </location>
</feature>
<dbReference type="GO" id="GO:0045332">
    <property type="term" value="P:phospholipid translocation"/>
    <property type="evidence" value="ECO:0007669"/>
    <property type="project" value="TreeGrafter"/>
</dbReference>
<evidence type="ECO:0000259" key="19">
    <source>
        <dbReference type="Pfam" id="PF16209"/>
    </source>
</evidence>
<dbReference type="InterPro" id="IPR001757">
    <property type="entry name" value="P_typ_ATPase"/>
</dbReference>
<evidence type="ECO:0000256" key="14">
    <source>
        <dbReference type="PIRSR" id="PIRSR606539-1"/>
    </source>
</evidence>
<keyword evidence="4 17" id="KW-0812">Transmembrane</keyword>
<feature type="binding site" evidence="15">
    <location>
        <position position="807"/>
    </location>
    <ligand>
        <name>ATP</name>
        <dbReference type="ChEBI" id="CHEBI:30616"/>
    </ligand>
</feature>
<feature type="binding site" evidence="15">
    <location>
        <position position="502"/>
    </location>
    <ligand>
        <name>ATP</name>
        <dbReference type="ChEBI" id="CHEBI:30616"/>
    </ligand>
</feature>
<feature type="transmembrane region" description="Helical" evidence="17">
    <location>
        <begin position="1212"/>
        <end position="1232"/>
    </location>
</feature>
<feature type="binding site" evidence="16">
    <location>
        <position position="501"/>
    </location>
    <ligand>
        <name>Mg(2+)</name>
        <dbReference type="ChEBI" id="CHEBI:18420"/>
    </ligand>
</feature>
<feature type="transmembrane region" description="Helical" evidence="17">
    <location>
        <begin position="1054"/>
        <end position="1075"/>
    </location>
</feature>
<dbReference type="EMBL" id="KN833685">
    <property type="protein sequence ID" value="KIK31003.1"/>
    <property type="molecule type" value="Genomic_DNA"/>
</dbReference>
<dbReference type="InterPro" id="IPR032631">
    <property type="entry name" value="P-type_ATPase_N"/>
</dbReference>
<dbReference type="InterPro" id="IPR032630">
    <property type="entry name" value="P_typ_ATPase_c"/>
</dbReference>
<proteinExistence type="inferred from homology"/>
<dbReference type="InterPro" id="IPR023214">
    <property type="entry name" value="HAD_sf"/>
</dbReference>
<feature type="binding site" evidence="15">
    <location>
        <position position="969"/>
    </location>
    <ligand>
        <name>ATP</name>
        <dbReference type="ChEBI" id="CHEBI:30616"/>
    </ligand>
</feature>
<dbReference type="STRING" id="765257.A0A0D0AG11"/>
<dbReference type="PANTHER" id="PTHR24092">
    <property type="entry name" value="PROBABLE PHOSPHOLIPID-TRANSPORTING ATPASE"/>
    <property type="match status" value="1"/>
</dbReference>
<feature type="binding site" evidence="16">
    <location>
        <position position="503"/>
    </location>
    <ligand>
        <name>Mg(2+)</name>
        <dbReference type="ChEBI" id="CHEBI:18420"/>
    </ligand>
</feature>
<dbReference type="OrthoDB" id="377733at2759"/>
<keyword evidence="10 17" id="KW-1133">Transmembrane helix</keyword>
<dbReference type="InterPro" id="IPR018303">
    <property type="entry name" value="ATPase_P-typ_P_site"/>
</dbReference>
<dbReference type="InterPro" id="IPR023298">
    <property type="entry name" value="ATPase_P-typ_TM_dom_sf"/>
</dbReference>
<dbReference type="SUPFAM" id="SSF81665">
    <property type="entry name" value="Calcium ATPase, transmembrane domain M"/>
    <property type="match status" value="1"/>
</dbReference>
<feature type="transmembrane region" description="Helical" evidence="17">
    <location>
        <begin position="110"/>
        <end position="128"/>
    </location>
</feature>
<comment type="subcellular location">
    <subcellularLocation>
        <location evidence="1 17">Membrane</location>
        <topology evidence="1 17">Multi-pass membrane protein</topology>
    </subcellularLocation>
</comment>
<feature type="region of interest" description="Disordered" evidence="18">
    <location>
        <begin position="1266"/>
        <end position="1327"/>
    </location>
</feature>
<evidence type="ECO:0000256" key="5">
    <source>
        <dbReference type="ARBA" id="ARBA00022723"/>
    </source>
</evidence>
<gene>
    <name evidence="21" type="ORF">PISMIDRAFT_669945</name>
</gene>
<evidence type="ECO:0000256" key="18">
    <source>
        <dbReference type="SAM" id="MobiDB-lite"/>
    </source>
</evidence>
<keyword evidence="11 17" id="KW-0472">Membrane</keyword>
<evidence type="ECO:0000256" key="8">
    <source>
        <dbReference type="ARBA" id="ARBA00022842"/>
    </source>
</evidence>
<keyword evidence="7 15" id="KW-0067">ATP-binding</keyword>
<evidence type="ECO:0000256" key="4">
    <source>
        <dbReference type="ARBA" id="ARBA00022692"/>
    </source>
</evidence>
<dbReference type="InterPro" id="IPR036412">
    <property type="entry name" value="HAD-like_sf"/>
</dbReference>
<dbReference type="InterPro" id="IPR044492">
    <property type="entry name" value="P_typ_ATPase_HD_dom"/>
</dbReference>
<dbReference type="PANTHER" id="PTHR24092:SF153">
    <property type="entry name" value="PHOSPHOLIPID-TRANSPORTING ATPASE"/>
    <property type="match status" value="1"/>
</dbReference>
<evidence type="ECO:0000313" key="22">
    <source>
        <dbReference type="Proteomes" id="UP000054018"/>
    </source>
</evidence>
<keyword evidence="5 16" id="KW-0479">Metal-binding</keyword>
<evidence type="ECO:0000256" key="1">
    <source>
        <dbReference type="ARBA" id="ARBA00004141"/>
    </source>
</evidence>
<feature type="binding site" evidence="15">
    <location>
        <position position="939"/>
    </location>
    <ligand>
        <name>ATP</name>
        <dbReference type="ChEBI" id="CHEBI:30616"/>
    </ligand>
</feature>
<dbReference type="FunFam" id="3.40.1110.10:FF:000087">
    <property type="entry name" value="Phospholipid-transporting ATPase"/>
    <property type="match status" value="1"/>
</dbReference>
<feature type="compositionally biased region" description="Basic and acidic residues" evidence="18">
    <location>
        <begin position="1301"/>
        <end position="1321"/>
    </location>
</feature>
<evidence type="ECO:0000256" key="13">
    <source>
        <dbReference type="ARBA" id="ARBA00049128"/>
    </source>
</evidence>
<feature type="transmembrane region" description="Helical" evidence="17">
    <location>
        <begin position="1169"/>
        <end position="1192"/>
    </location>
</feature>
<reference evidence="21 22" key="1">
    <citation type="submission" date="2014-04" db="EMBL/GenBank/DDBJ databases">
        <authorList>
            <consortium name="DOE Joint Genome Institute"/>
            <person name="Kuo A."/>
            <person name="Kohler A."/>
            <person name="Costa M.D."/>
            <person name="Nagy L.G."/>
            <person name="Floudas D."/>
            <person name="Copeland A."/>
            <person name="Barry K.W."/>
            <person name="Cichocki N."/>
            <person name="Veneault-Fourrey C."/>
            <person name="LaButti K."/>
            <person name="Lindquist E.A."/>
            <person name="Lipzen A."/>
            <person name="Lundell T."/>
            <person name="Morin E."/>
            <person name="Murat C."/>
            <person name="Sun H."/>
            <person name="Tunlid A."/>
            <person name="Henrissat B."/>
            <person name="Grigoriev I.V."/>
            <person name="Hibbett D.S."/>
            <person name="Martin F."/>
            <person name="Nordberg H.P."/>
            <person name="Cantor M.N."/>
            <person name="Hua S.X."/>
        </authorList>
    </citation>
    <scope>NUCLEOTIDE SEQUENCE [LARGE SCALE GENOMIC DNA]</scope>
    <source>
        <strain evidence="21 22">441</strain>
    </source>
</reference>
<dbReference type="Pfam" id="PF16212">
    <property type="entry name" value="PhoLip_ATPase_C"/>
    <property type="match status" value="1"/>
</dbReference>
<dbReference type="PROSITE" id="PS00154">
    <property type="entry name" value="ATPASE_E1_E2"/>
    <property type="match status" value="1"/>
</dbReference>
<dbReference type="GO" id="GO:0140326">
    <property type="term" value="F:ATPase-coupled intramembrane lipid transporter activity"/>
    <property type="evidence" value="ECO:0007669"/>
    <property type="project" value="UniProtKB-EC"/>
</dbReference>
<keyword evidence="9 17" id="KW-1278">Translocase</keyword>
<dbReference type="SUPFAM" id="SSF56784">
    <property type="entry name" value="HAD-like"/>
    <property type="match status" value="1"/>
</dbReference>
<dbReference type="Gene3D" id="3.40.50.1000">
    <property type="entry name" value="HAD superfamily/HAD-like"/>
    <property type="match status" value="1"/>
</dbReference>
<dbReference type="HOGENOM" id="CLU_000846_1_1_1"/>
<comment type="catalytic activity">
    <reaction evidence="13">
        <text>a 1,2-diacyl-sn-glycero-3-phosphoethanolamine(out) + ATP + H2O = a 1,2-diacyl-sn-glycero-3-phosphoethanolamine(in) + ADP + phosphate + H(+)</text>
        <dbReference type="Rhea" id="RHEA:66132"/>
        <dbReference type="ChEBI" id="CHEBI:15377"/>
        <dbReference type="ChEBI" id="CHEBI:15378"/>
        <dbReference type="ChEBI" id="CHEBI:30616"/>
        <dbReference type="ChEBI" id="CHEBI:43474"/>
        <dbReference type="ChEBI" id="CHEBI:64612"/>
        <dbReference type="ChEBI" id="CHEBI:456216"/>
    </reaction>
    <physiologicalReaction direction="left-to-right" evidence="13">
        <dbReference type="Rhea" id="RHEA:66133"/>
    </physiologicalReaction>
</comment>
<dbReference type="NCBIfam" id="TIGR01494">
    <property type="entry name" value="ATPase_P-type"/>
    <property type="match status" value="1"/>
</dbReference>
<keyword evidence="6 15" id="KW-0547">Nucleotide-binding</keyword>
<feature type="transmembrane region" description="Helical" evidence="17">
    <location>
        <begin position="1023"/>
        <end position="1042"/>
    </location>
</feature>
<evidence type="ECO:0000313" key="21">
    <source>
        <dbReference type="EMBL" id="KIK31003.1"/>
    </source>
</evidence>
<comment type="similarity">
    <text evidence="2 17">Belongs to the cation transport ATPase (P-type) (TC 3.A.3) family. Type IV subfamily.</text>
</comment>
<feature type="binding site" evidence="15">
    <location>
        <position position="968"/>
    </location>
    <ligand>
        <name>ATP</name>
        <dbReference type="ChEBI" id="CHEBI:30616"/>
    </ligand>
</feature>
<sequence>MLTIPPSWATRWEKFRNIKLESLFTRNRGRGTPRTIYVNQDVPNSYLDAKGRPKKEYVYCTNQVITSKYTIVTFFPRNLLEQFRRIANIFFAFIAILQFLPQFATISPGLVILPLLIVLGITAIKDGYEDIKRHQSDRHVNHSRVRVLTGGGWTNSNFTGGKSRTFVRGIVSKARSKRPRVHNTDVETGPPTDADPDTDVELDEGISIPNGKYEQHLFSGDHEVVRAHWKKTLWEDVRVGDFVKIINNEPIPADILICATSEEDNVAYVETKNLDGETNLKSRNASPVLADLRTAADCADKLNAFRVDCERPDTNMYKLDATLSRGSDRSPVDLQMVLLRGTVLRNTDWVIGVVLFTGEDTKIVQNSGGTPSKRSRVERQTNPQVFINLAILAAMATVCGIADYKIESRLYPEGAPWLYGDNTSGDSPGINGFITWAFALITFQNIVPISLYISVEGVKTCQALFIYFDYEMVDKKTGQPTLARSYNLSDDLGQIEYIFSDKTGTLTENSMLFRECSIGGVVYYGDRESEPDLEAQQTGDDNHGARTSLVTGVKLSSGVPEHFKDNQLSRDLASAIDAEPSSDNAAHARSLNGFFSVLALCHTVLAVVDPGTGAIEYKAQSPDEAALVQAAADMGFIFCGRDKEVLKLKTPFSTEVERYELLNILEFTSVRKRMSVIVRKLDEADPRLFLLTKGADSVIFERLKAGGDELKQTTEQHLDVFAAAGLRTLTLAYKVIPDDEYEAWREQYQHAATSLEDRGGKVEAVYDEIEQELRLLGATAIEDRLQDGVPETIADLKLAGIKIWVATGDKLETAIAIGHSTNLIADDSNIIIIRGGDWGRSVSEQLIQALEDFFPDSDVLKDDFARLGTSQYQESQTPYAMRRLSTGVTSLVGEDNGRRPGGYVLVIDGAALGQAFSDDHHKKLLLSLGTQCEGVICCRVSPLQKALVVKLVKDGLHTMTLAIGDGANDVSMIQAADVGVGIRGEEGLQAVNSSDYAIAQFRFLKKLLLVHGHWSYARNGTMILNFFYKNIVCIGVLWWFQIHCGWSSAYAFDYTYLLFWNSFWTIAPVLGIGLFDRIVDADILMAFPELYRYGREQTWFTMKSFCVYMLDGVVQSVPLYFLITYTYFTTTARSDGYDIALYEYSTTMVFASATVACLYNGLNTNVWTAWVFVAVFIGIVLLWLFTVVYNSISPGWFVTDVYGNNHFLFRSAYFWLCLPLTIAISLLPRYLFRAWQLGYAPGDLEILRYIRKKHPELDIAKACRLAPHDQQSRTSSRRRPSSRTSRPLSLVSTVGGTPGDRSVDHASADHSKSQDFRRASRTDMSTGVRSVDRGFDFATEEGGVAMRRIQTDLSERWQSNRHLPLAEIRPLVKKKSSMRIFSSLRRKKPPTPNRDS</sequence>
<feature type="binding site" evidence="15">
    <location>
        <position position="501"/>
    </location>
    <ligand>
        <name>ATP</name>
        <dbReference type="ChEBI" id="CHEBI:30616"/>
    </ligand>
</feature>
<comment type="catalytic activity">
    <reaction evidence="12 17">
        <text>ATP + H2O + phospholipidSide 1 = ADP + phosphate + phospholipidSide 2.</text>
        <dbReference type="EC" id="7.6.2.1"/>
    </reaction>
</comment>
<feature type="binding site" evidence="15">
    <location>
        <position position="809"/>
    </location>
    <ligand>
        <name>ATP</name>
        <dbReference type="ChEBI" id="CHEBI:30616"/>
    </ligand>
</feature>
<dbReference type="SFLD" id="SFLDF00027">
    <property type="entry name" value="p-type_atpase"/>
    <property type="match status" value="1"/>
</dbReference>
<feature type="binding site" evidence="15">
    <location>
        <position position="693"/>
    </location>
    <ligand>
        <name>ATP</name>
        <dbReference type="ChEBI" id="CHEBI:30616"/>
    </ligand>
</feature>
<dbReference type="GO" id="GO:0005524">
    <property type="term" value="F:ATP binding"/>
    <property type="evidence" value="ECO:0007669"/>
    <property type="project" value="UniProtKB-UniRule"/>
</dbReference>
<dbReference type="SUPFAM" id="SSF81660">
    <property type="entry name" value="Metal cation-transporting ATPase, ATP-binding domain N"/>
    <property type="match status" value="1"/>
</dbReference>
<comment type="cofactor">
    <cofactor evidence="16">
        <name>Mg(2+)</name>
        <dbReference type="ChEBI" id="CHEBI:18420"/>
    </cofactor>
</comment>
<dbReference type="PRINTS" id="PR00119">
    <property type="entry name" value="CATATPASE"/>
</dbReference>
<dbReference type="EC" id="7.6.2.1" evidence="17"/>
<evidence type="ECO:0000256" key="3">
    <source>
        <dbReference type="ARBA" id="ARBA00022553"/>
    </source>
</evidence>
<evidence type="ECO:0000256" key="9">
    <source>
        <dbReference type="ARBA" id="ARBA00022967"/>
    </source>
</evidence>
<name>A0A0D0AG11_9AGAM</name>
<protein>
    <recommendedName>
        <fullName evidence="17">Phospholipid-transporting ATPase</fullName>
        <ecNumber evidence="17">7.6.2.1</ecNumber>
    </recommendedName>
</protein>
<dbReference type="InterPro" id="IPR006539">
    <property type="entry name" value="P-type_ATPase_IV"/>
</dbReference>
<evidence type="ECO:0000256" key="12">
    <source>
        <dbReference type="ARBA" id="ARBA00034036"/>
    </source>
</evidence>
<evidence type="ECO:0000256" key="16">
    <source>
        <dbReference type="PIRSR" id="PIRSR606539-3"/>
    </source>
</evidence>
<feature type="transmembrane region" description="Helical" evidence="17">
    <location>
        <begin position="1105"/>
        <end position="1128"/>
    </location>
</feature>
<dbReference type="FunFam" id="3.40.50.1000:FF:000001">
    <property type="entry name" value="Phospholipid-transporting ATPase IC"/>
    <property type="match status" value="1"/>
</dbReference>
<dbReference type="InterPro" id="IPR023299">
    <property type="entry name" value="ATPase_P-typ_cyto_dom_N"/>
</dbReference>
<dbReference type="Proteomes" id="UP000054018">
    <property type="component" value="Unassembled WGS sequence"/>
</dbReference>
<feature type="transmembrane region" description="Helical" evidence="17">
    <location>
        <begin position="1140"/>
        <end position="1162"/>
    </location>
</feature>
<dbReference type="SUPFAM" id="SSF81653">
    <property type="entry name" value="Calcium ATPase, transduction domain A"/>
    <property type="match status" value="1"/>
</dbReference>
<evidence type="ECO:0000256" key="7">
    <source>
        <dbReference type="ARBA" id="ARBA00022840"/>
    </source>
</evidence>
<dbReference type="GO" id="GO:0000287">
    <property type="term" value="F:magnesium ion binding"/>
    <property type="evidence" value="ECO:0007669"/>
    <property type="project" value="UniProtKB-UniRule"/>
</dbReference>
<keyword evidence="8 16" id="KW-0460">Magnesium</keyword>
<feature type="binding site" evidence="15">
    <location>
        <position position="667"/>
    </location>
    <ligand>
        <name>ATP</name>
        <dbReference type="ChEBI" id="CHEBI:30616"/>
    </ligand>
</feature>
<feature type="binding site" evidence="15">
    <location>
        <position position="503"/>
    </location>
    <ligand>
        <name>ATP</name>
        <dbReference type="ChEBI" id="CHEBI:30616"/>
    </ligand>
</feature>
<dbReference type="Pfam" id="PF16209">
    <property type="entry name" value="PhoLip_ATPase_N"/>
    <property type="match status" value="1"/>
</dbReference>
<feature type="transmembrane region" description="Helical" evidence="17">
    <location>
        <begin position="385"/>
        <end position="404"/>
    </location>
</feature>
<evidence type="ECO:0000256" key="17">
    <source>
        <dbReference type="RuleBase" id="RU362033"/>
    </source>
</evidence>
<evidence type="ECO:0000256" key="15">
    <source>
        <dbReference type="PIRSR" id="PIRSR606539-2"/>
    </source>
</evidence>
<dbReference type="GO" id="GO:0016887">
    <property type="term" value="F:ATP hydrolysis activity"/>
    <property type="evidence" value="ECO:0007669"/>
    <property type="project" value="InterPro"/>
</dbReference>
<dbReference type="Gene3D" id="3.40.1110.10">
    <property type="entry name" value="Calcium-transporting ATPase, cytoplasmic domain N"/>
    <property type="match status" value="1"/>
</dbReference>
<keyword evidence="22" id="KW-1185">Reference proteome</keyword>
<feature type="binding site" evidence="15">
    <location>
        <position position="945"/>
    </location>
    <ligand>
        <name>ATP</name>
        <dbReference type="ChEBI" id="CHEBI:30616"/>
    </ligand>
</feature>
<evidence type="ECO:0000259" key="20">
    <source>
        <dbReference type="Pfam" id="PF16212"/>
    </source>
</evidence>
<dbReference type="SFLD" id="SFLDS00003">
    <property type="entry name" value="Haloacid_Dehalogenase"/>
    <property type="match status" value="1"/>
</dbReference>
<evidence type="ECO:0000256" key="2">
    <source>
        <dbReference type="ARBA" id="ARBA00008109"/>
    </source>
</evidence>
<feature type="binding site" evidence="15">
    <location>
        <position position="727"/>
    </location>
    <ligand>
        <name>ATP</name>
        <dbReference type="ChEBI" id="CHEBI:30616"/>
    </ligand>
</feature>
<dbReference type="InterPro" id="IPR008250">
    <property type="entry name" value="ATPase_P-typ_transduc_dom_A_sf"/>
</dbReference>
<reference evidence="22" key="2">
    <citation type="submission" date="2015-01" db="EMBL/GenBank/DDBJ databases">
        <title>Evolutionary Origins and Diversification of the Mycorrhizal Mutualists.</title>
        <authorList>
            <consortium name="DOE Joint Genome Institute"/>
            <consortium name="Mycorrhizal Genomics Consortium"/>
            <person name="Kohler A."/>
            <person name="Kuo A."/>
            <person name="Nagy L.G."/>
            <person name="Floudas D."/>
            <person name="Copeland A."/>
            <person name="Barry K.W."/>
            <person name="Cichocki N."/>
            <person name="Veneault-Fourrey C."/>
            <person name="LaButti K."/>
            <person name="Lindquist E.A."/>
            <person name="Lipzen A."/>
            <person name="Lundell T."/>
            <person name="Morin E."/>
            <person name="Murat C."/>
            <person name="Riley R."/>
            <person name="Ohm R."/>
            <person name="Sun H."/>
            <person name="Tunlid A."/>
            <person name="Henrissat B."/>
            <person name="Grigoriev I.V."/>
            <person name="Hibbett D.S."/>
            <person name="Martin F."/>
        </authorList>
    </citation>
    <scope>NUCLEOTIDE SEQUENCE [LARGE SCALE GENOMIC DNA]</scope>
    <source>
        <strain evidence="22">441</strain>
    </source>
</reference>
<evidence type="ECO:0000256" key="11">
    <source>
        <dbReference type="ARBA" id="ARBA00023136"/>
    </source>
</evidence>
<feature type="active site" description="4-aspartylphosphate intermediate" evidence="14">
    <location>
        <position position="501"/>
    </location>
</feature>
<keyword evidence="3" id="KW-0597">Phosphoprotein</keyword>
<accession>A0A0D0AG11</accession>
<dbReference type="Gene3D" id="2.70.150.10">
    <property type="entry name" value="Calcium-transporting ATPase, cytoplasmic transduction domain A"/>
    <property type="match status" value="1"/>
</dbReference>
<feature type="region of interest" description="Disordered" evidence="18">
    <location>
        <begin position="174"/>
        <end position="199"/>
    </location>
</feature>
<dbReference type="NCBIfam" id="TIGR01652">
    <property type="entry name" value="ATPase-Plipid"/>
    <property type="match status" value="1"/>
</dbReference>
<feature type="binding site" evidence="15">
    <location>
        <position position="808"/>
    </location>
    <ligand>
        <name>ATP</name>
        <dbReference type="ChEBI" id="CHEBI:30616"/>
    </ligand>
</feature>
<organism evidence="21 22">
    <name type="scientific">Pisolithus microcarpus 441</name>
    <dbReference type="NCBI Taxonomy" id="765257"/>
    <lineage>
        <taxon>Eukaryota</taxon>
        <taxon>Fungi</taxon>
        <taxon>Dikarya</taxon>
        <taxon>Basidiomycota</taxon>
        <taxon>Agaricomycotina</taxon>
        <taxon>Agaricomycetes</taxon>
        <taxon>Agaricomycetidae</taxon>
        <taxon>Boletales</taxon>
        <taxon>Sclerodermatineae</taxon>
        <taxon>Pisolithaceae</taxon>
        <taxon>Pisolithus</taxon>
    </lineage>
</organism>
<feature type="domain" description="P-type ATPase C-terminal" evidence="20">
    <location>
        <begin position="991"/>
        <end position="1241"/>
    </location>
</feature>
<dbReference type="GO" id="GO:0005886">
    <property type="term" value="C:plasma membrane"/>
    <property type="evidence" value="ECO:0007669"/>
    <property type="project" value="TreeGrafter"/>
</dbReference>
<evidence type="ECO:0000256" key="10">
    <source>
        <dbReference type="ARBA" id="ARBA00022989"/>
    </source>
</evidence>
<dbReference type="Pfam" id="PF13246">
    <property type="entry name" value="Cation_ATPase"/>
    <property type="match status" value="1"/>
</dbReference>
<evidence type="ECO:0000256" key="6">
    <source>
        <dbReference type="ARBA" id="ARBA00022741"/>
    </source>
</evidence>
<feature type="binding site" evidence="16">
    <location>
        <position position="965"/>
    </location>
    <ligand>
        <name>Mg(2+)</name>
        <dbReference type="ChEBI" id="CHEBI:18420"/>
    </ligand>
</feature>
<feature type="domain" description="P-type ATPase N-terminal" evidence="19">
    <location>
        <begin position="50"/>
        <end position="109"/>
    </location>
</feature>
<dbReference type="SFLD" id="SFLDG00002">
    <property type="entry name" value="C1.7:_P-type_atpase_like"/>
    <property type="match status" value="1"/>
</dbReference>
<feature type="binding site" evidence="16">
    <location>
        <position position="969"/>
    </location>
    <ligand>
        <name>Mg(2+)</name>
        <dbReference type="ChEBI" id="CHEBI:18420"/>
    </ligand>
</feature>